<keyword evidence="3" id="KW-1185">Reference proteome</keyword>
<dbReference type="EMBL" id="PQXI01000290">
    <property type="protein sequence ID" value="TGO20491.1"/>
    <property type="molecule type" value="Genomic_DNA"/>
</dbReference>
<gene>
    <name evidence="2" type="ORF">BPAE_0291g00100</name>
</gene>
<organism evidence="2 3">
    <name type="scientific">Botrytis paeoniae</name>
    <dbReference type="NCBI Taxonomy" id="278948"/>
    <lineage>
        <taxon>Eukaryota</taxon>
        <taxon>Fungi</taxon>
        <taxon>Dikarya</taxon>
        <taxon>Ascomycota</taxon>
        <taxon>Pezizomycotina</taxon>
        <taxon>Leotiomycetes</taxon>
        <taxon>Helotiales</taxon>
        <taxon>Sclerotiniaceae</taxon>
        <taxon>Botrytis</taxon>
    </lineage>
</organism>
<feature type="compositionally biased region" description="Pro residues" evidence="1">
    <location>
        <begin position="80"/>
        <end position="118"/>
    </location>
</feature>
<feature type="compositionally biased region" description="Basic and acidic residues" evidence="1">
    <location>
        <begin position="60"/>
        <end position="70"/>
    </location>
</feature>
<evidence type="ECO:0000313" key="2">
    <source>
        <dbReference type="EMBL" id="TGO20491.1"/>
    </source>
</evidence>
<comment type="caution">
    <text evidence="2">The sequence shown here is derived from an EMBL/GenBank/DDBJ whole genome shotgun (WGS) entry which is preliminary data.</text>
</comment>
<feature type="region of interest" description="Disordered" evidence="1">
    <location>
        <begin position="34"/>
        <end position="124"/>
    </location>
</feature>
<reference evidence="2 3" key="1">
    <citation type="submission" date="2017-12" db="EMBL/GenBank/DDBJ databases">
        <title>Comparative genomics of Botrytis spp.</title>
        <authorList>
            <person name="Valero-Jimenez C.A."/>
            <person name="Tapia P."/>
            <person name="Veloso J."/>
            <person name="Silva-Moreno E."/>
            <person name="Staats M."/>
            <person name="Valdes J.H."/>
            <person name="Van Kan J.A.L."/>
        </authorList>
    </citation>
    <scope>NUCLEOTIDE SEQUENCE [LARGE SCALE GENOMIC DNA]</scope>
    <source>
        <strain evidence="2 3">Bp0003</strain>
    </source>
</reference>
<evidence type="ECO:0000313" key="3">
    <source>
        <dbReference type="Proteomes" id="UP000297910"/>
    </source>
</evidence>
<proteinExistence type="predicted"/>
<evidence type="ECO:0000256" key="1">
    <source>
        <dbReference type="SAM" id="MobiDB-lite"/>
    </source>
</evidence>
<protein>
    <submittedName>
        <fullName evidence="2">Uncharacterized protein</fullName>
    </submittedName>
</protein>
<sequence length="150" mass="15477">MVVNTVSDINAKNTIANISRVAILTGAVNYSPNNPSPTPKINHQQSTTSTPACPITGNPGEKDDAKKPRNPEPFSAINTPPAPSNPAPFPTTTPPSAAPPTNAIPPNVPPRISSPPPTAAATNATSTIVFGPARARIDFAIGTSARWENV</sequence>
<feature type="compositionally biased region" description="Polar residues" evidence="1">
    <location>
        <begin position="34"/>
        <end position="51"/>
    </location>
</feature>
<dbReference type="Proteomes" id="UP000297910">
    <property type="component" value="Unassembled WGS sequence"/>
</dbReference>
<accession>A0A4Z1FGC0</accession>
<dbReference type="AlphaFoldDB" id="A0A4Z1FGC0"/>
<name>A0A4Z1FGC0_9HELO</name>